<proteinExistence type="predicted"/>
<feature type="compositionally biased region" description="Basic and acidic residues" evidence="1">
    <location>
        <begin position="1"/>
        <end position="14"/>
    </location>
</feature>
<sequence>MAPIDKDDRPDRPKSNPGSGGQSRTAAPIPDHKKSPSSVVGAKSSGRAVIADGLPAPVFGIPAHPGFFQEPPGFLARLQRIPIAGGPSPVRHSTFLFKNQPGAFYGFGTKHDLEIGADSRLRRATIFGSKSAKEILFAADGTATVVPVSPDQKPYQLRPWSASAEAGSDHTAAPAGGNGASRPAAVAPARQPAGVIAGGSPVHGPARDSGSSVQDYGSRIHVPGPALGTGIVGSVPPGDIDDDPYLPAPDDATAPPEEQAPRPRRGGHRFGGRGELPDRKRVPELLSRVAGGIPRMSTGGRVVGRGTSTSDDNLSWLSNGEFVVNADAASRALPLLEALNSGWVPSSDFLQGILPGFMSPPQVSTDAGAGFDPMAFLLGSNQGSNLNSLLAPFRTHPVGTVDSPATPQAKTLELPGPTISENPSDVEESGGWEGLDTNDVISSGLSSAITGGVRGGLFGAIKGGITGVASEAGGQIGAAIGTALGAGLGPAAPIATAVGATLGSTVGQLAAETVLKPVEVVGKYAADTAKEVIGSGFGLVDLAKGPGGHTARQDIYNFNGMDPKSVAIAVERVRRRRTLAQQRGGGLGR</sequence>
<feature type="compositionally biased region" description="Basic residues" evidence="1">
    <location>
        <begin position="262"/>
        <end position="271"/>
    </location>
</feature>
<feature type="region of interest" description="Disordered" evidence="1">
    <location>
        <begin position="159"/>
        <end position="281"/>
    </location>
</feature>
<organism evidence="2 3">
    <name type="scientific">Nocardia bhagyanarayanae</name>
    <dbReference type="NCBI Taxonomy" id="1215925"/>
    <lineage>
        <taxon>Bacteria</taxon>
        <taxon>Bacillati</taxon>
        <taxon>Actinomycetota</taxon>
        <taxon>Actinomycetes</taxon>
        <taxon>Mycobacteriales</taxon>
        <taxon>Nocardiaceae</taxon>
        <taxon>Nocardia</taxon>
    </lineage>
</organism>
<feature type="region of interest" description="Disordered" evidence="1">
    <location>
        <begin position="412"/>
        <end position="431"/>
    </location>
</feature>
<dbReference type="RefSeq" id="WP_141808249.1">
    <property type="nucleotide sequence ID" value="NZ_VFPG01000001.1"/>
</dbReference>
<comment type="caution">
    <text evidence="2">The sequence shown here is derived from an EMBL/GenBank/DDBJ whole genome shotgun (WGS) entry which is preliminary data.</text>
</comment>
<accession>A0A543F7Q1</accession>
<reference evidence="2 3" key="1">
    <citation type="submission" date="2019-06" db="EMBL/GenBank/DDBJ databases">
        <title>Sequencing the genomes of 1000 actinobacteria strains.</title>
        <authorList>
            <person name="Klenk H.-P."/>
        </authorList>
    </citation>
    <scope>NUCLEOTIDE SEQUENCE [LARGE SCALE GENOMIC DNA]</scope>
    <source>
        <strain evidence="2 3">DSM 103495</strain>
    </source>
</reference>
<name>A0A543F7Q1_9NOCA</name>
<dbReference type="EMBL" id="VFPG01000001">
    <property type="protein sequence ID" value="TQM29862.1"/>
    <property type="molecule type" value="Genomic_DNA"/>
</dbReference>
<feature type="compositionally biased region" description="Low complexity" evidence="1">
    <location>
        <begin position="248"/>
        <end position="257"/>
    </location>
</feature>
<evidence type="ECO:0000313" key="3">
    <source>
        <dbReference type="Proteomes" id="UP000316331"/>
    </source>
</evidence>
<feature type="compositionally biased region" description="Low complexity" evidence="1">
    <location>
        <begin position="180"/>
        <end position="195"/>
    </location>
</feature>
<dbReference type="OrthoDB" id="4567063at2"/>
<gene>
    <name evidence="2" type="ORF">FB390_1475</name>
</gene>
<protein>
    <submittedName>
        <fullName evidence="2">Uncharacterized protein</fullName>
    </submittedName>
</protein>
<keyword evidence="3" id="KW-1185">Reference proteome</keyword>
<evidence type="ECO:0000313" key="2">
    <source>
        <dbReference type="EMBL" id="TQM29862.1"/>
    </source>
</evidence>
<evidence type="ECO:0000256" key="1">
    <source>
        <dbReference type="SAM" id="MobiDB-lite"/>
    </source>
</evidence>
<feature type="region of interest" description="Disordered" evidence="1">
    <location>
        <begin position="1"/>
        <end position="44"/>
    </location>
</feature>
<dbReference type="AlphaFoldDB" id="A0A543F7Q1"/>
<dbReference type="Proteomes" id="UP000316331">
    <property type="component" value="Unassembled WGS sequence"/>
</dbReference>